<dbReference type="PANTHER" id="PTHR13271">
    <property type="entry name" value="UNCHARACTERIZED PUTATIVE METHYLTRANSFERASE"/>
    <property type="match status" value="1"/>
</dbReference>
<dbReference type="SUPFAM" id="SSF82199">
    <property type="entry name" value="SET domain"/>
    <property type="match status" value="1"/>
</dbReference>
<name>A0ABR0T3J3_9HYPO</name>
<dbReference type="InterPro" id="IPR044429">
    <property type="entry name" value="SETD4_SET"/>
</dbReference>
<protein>
    <submittedName>
        <fullName evidence="2">Ribosomal lysine N-methyltransferase set11-like protein</fullName>
    </submittedName>
</protein>
<accession>A0ABR0T3J3</accession>
<dbReference type="CDD" id="cd19177">
    <property type="entry name" value="SET_SETD4"/>
    <property type="match status" value="1"/>
</dbReference>
<dbReference type="Gene3D" id="3.90.1410.10">
    <property type="entry name" value="set domain protein methyltransferase, domain 1"/>
    <property type="match status" value="1"/>
</dbReference>
<dbReference type="InterPro" id="IPR001214">
    <property type="entry name" value="SET_dom"/>
</dbReference>
<dbReference type="Pfam" id="PF00856">
    <property type="entry name" value="SET"/>
    <property type="match status" value="1"/>
</dbReference>
<dbReference type="EMBL" id="JAVFKD010000001">
    <property type="protein sequence ID" value="KAK5998904.1"/>
    <property type="molecule type" value="Genomic_DNA"/>
</dbReference>
<feature type="domain" description="SET" evidence="1">
    <location>
        <begin position="15"/>
        <end position="225"/>
    </location>
</feature>
<dbReference type="InterPro" id="IPR050600">
    <property type="entry name" value="SETD3_SETD6_MTase"/>
</dbReference>
<evidence type="ECO:0000259" key="1">
    <source>
        <dbReference type="PROSITE" id="PS50280"/>
    </source>
</evidence>
<proteinExistence type="predicted"/>
<reference evidence="2 3" key="1">
    <citation type="submission" date="2024-01" db="EMBL/GenBank/DDBJ databases">
        <title>Complete genome of Cladobotryum mycophilum ATHUM6906.</title>
        <authorList>
            <person name="Christinaki A.C."/>
            <person name="Myridakis A.I."/>
            <person name="Kouvelis V.N."/>
        </authorList>
    </citation>
    <scope>NUCLEOTIDE SEQUENCE [LARGE SCALE GENOMIC DNA]</scope>
    <source>
        <strain evidence="2 3">ATHUM6906</strain>
    </source>
</reference>
<comment type="caution">
    <text evidence="2">The sequence shown here is derived from an EMBL/GenBank/DDBJ whole genome shotgun (WGS) entry which is preliminary data.</text>
</comment>
<evidence type="ECO:0000313" key="3">
    <source>
        <dbReference type="Proteomes" id="UP001338125"/>
    </source>
</evidence>
<evidence type="ECO:0000313" key="2">
    <source>
        <dbReference type="EMBL" id="KAK5998904.1"/>
    </source>
</evidence>
<dbReference type="PROSITE" id="PS50280">
    <property type="entry name" value="SET"/>
    <property type="match status" value="1"/>
</dbReference>
<organism evidence="2 3">
    <name type="scientific">Cladobotryum mycophilum</name>
    <dbReference type="NCBI Taxonomy" id="491253"/>
    <lineage>
        <taxon>Eukaryota</taxon>
        <taxon>Fungi</taxon>
        <taxon>Dikarya</taxon>
        <taxon>Ascomycota</taxon>
        <taxon>Pezizomycotina</taxon>
        <taxon>Sordariomycetes</taxon>
        <taxon>Hypocreomycetidae</taxon>
        <taxon>Hypocreales</taxon>
        <taxon>Hypocreaceae</taxon>
        <taxon>Cladobotryum</taxon>
    </lineage>
</organism>
<keyword evidence="3" id="KW-1185">Reference proteome</keyword>
<sequence>MEAAVEQLLEWTSSQGVVLNGIYPQALPGRGIGIIATRRLESNEVILTVPISMLRTLGNTPKQIIKDLAGATVHAILATSLCLDTSPELERWRPVFPTRHDITSSLPICWPAKLRNLLPARAKALLTAQQDKFNRDWALVSAAYPQIAKDDYLHNWLLVNTRTFYHTSRKTDKLPKEDHMALQPVADLFNHTPEGYCTASFNDKAFTFTTTRAHQPGEEVFIRYGPHANDMLLVEYGFTLPVDTNPWDETCLDQFLCPLFSASQKEHLQDAGFWEKYMLDSQTACYRTQIALRMLCLPLSQWQDVLDGIRDEDEDRKVVDARLAKVLQKYDTHIQDALEELNETTAGEEVIRRHLGERWRQIQQLVSIAKARIQHG</sequence>
<dbReference type="Proteomes" id="UP001338125">
    <property type="component" value="Unassembled WGS sequence"/>
</dbReference>
<gene>
    <name evidence="2" type="ORF">PT974_01288</name>
</gene>
<dbReference type="InterPro" id="IPR046341">
    <property type="entry name" value="SET_dom_sf"/>
</dbReference>
<dbReference type="PANTHER" id="PTHR13271:SF137">
    <property type="entry name" value="SET DOMAIN-CONTAINING PROTEIN"/>
    <property type="match status" value="1"/>
</dbReference>